<organism evidence="9 10">
    <name type="scientific">Paraburkholderia diazotrophica</name>
    <dbReference type="NCBI Taxonomy" id="667676"/>
    <lineage>
        <taxon>Bacteria</taxon>
        <taxon>Pseudomonadati</taxon>
        <taxon>Pseudomonadota</taxon>
        <taxon>Betaproteobacteria</taxon>
        <taxon>Burkholderiales</taxon>
        <taxon>Burkholderiaceae</taxon>
        <taxon>Paraburkholderia</taxon>
    </lineage>
</organism>
<keyword evidence="10" id="KW-1185">Reference proteome</keyword>
<dbReference type="EMBL" id="FNYE01000005">
    <property type="protein sequence ID" value="SEI91555.1"/>
    <property type="molecule type" value="Genomic_DNA"/>
</dbReference>
<keyword evidence="3" id="KW-0540">Nuclease</keyword>
<dbReference type="GO" id="GO:0046872">
    <property type="term" value="F:metal ion binding"/>
    <property type="evidence" value="ECO:0007669"/>
    <property type="project" value="UniProtKB-KW"/>
</dbReference>
<dbReference type="Proteomes" id="UP000198866">
    <property type="component" value="Unassembled WGS sequence"/>
</dbReference>
<dbReference type="CDD" id="cd18746">
    <property type="entry name" value="PIN_VapC4-5_FitB-like"/>
    <property type="match status" value="1"/>
</dbReference>
<keyword evidence="2" id="KW-1277">Toxin-antitoxin system</keyword>
<feature type="domain" description="PIN" evidence="8">
    <location>
        <begin position="12"/>
        <end position="132"/>
    </location>
</feature>
<dbReference type="Pfam" id="PF01850">
    <property type="entry name" value="PIN"/>
    <property type="match status" value="1"/>
</dbReference>
<evidence type="ECO:0000256" key="7">
    <source>
        <dbReference type="ARBA" id="ARBA00038093"/>
    </source>
</evidence>
<proteinExistence type="inferred from homology"/>
<evidence type="ECO:0000256" key="6">
    <source>
        <dbReference type="ARBA" id="ARBA00022842"/>
    </source>
</evidence>
<dbReference type="GO" id="GO:0004518">
    <property type="term" value="F:nuclease activity"/>
    <property type="evidence" value="ECO:0007669"/>
    <property type="project" value="UniProtKB-KW"/>
</dbReference>
<dbReference type="PANTHER" id="PTHR33653">
    <property type="entry name" value="RIBONUCLEASE VAPC2"/>
    <property type="match status" value="1"/>
</dbReference>
<evidence type="ECO:0000256" key="5">
    <source>
        <dbReference type="ARBA" id="ARBA00022801"/>
    </source>
</evidence>
<gene>
    <name evidence="9" type="ORF">SAMN05192539_100538</name>
</gene>
<accession>A0A1H6UU20</accession>
<evidence type="ECO:0000256" key="4">
    <source>
        <dbReference type="ARBA" id="ARBA00022723"/>
    </source>
</evidence>
<dbReference type="STRING" id="667676.SAMN05192539_100538"/>
<dbReference type="PANTHER" id="PTHR33653:SF1">
    <property type="entry name" value="RIBONUCLEASE VAPC2"/>
    <property type="match status" value="1"/>
</dbReference>
<evidence type="ECO:0000256" key="1">
    <source>
        <dbReference type="ARBA" id="ARBA00001946"/>
    </source>
</evidence>
<dbReference type="SUPFAM" id="SSF88723">
    <property type="entry name" value="PIN domain-like"/>
    <property type="match status" value="1"/>
</dbReference>
<dbReference type="InterPro" id="IPR029060">
    <property type="entry name" value="PIN-like_dom_sf"/>
</dbReference>
<evidence type="ECO:0000256" key="2">
    <source>
        <dbReference type="ARBA" id="ARBA00022649"/>
    </source>
</evidence>
<dbReference type="GO" id="GO:0016787">
    <property type="term" value="F:hydrolase activity"/>
    <property type="evidence" value="ECO:0007669"/>
    <property type="project" value="UniProtKB-KW"/>
</dbReference>
<evidence type="ECO:0000313" key="10">
    <source>
        <dbReference type="Proteomes" id="UP000198866"/>
    </source>
</evidence>
<comment type="cofactor">
    <cofactor evidence="1">
        <name>Mg(2+)</name>
        <dbReference type="ChEBI" id="CHEBI:18420"/>
    </cofactor>
</comment>
<keyword evidence="4" id="KW-0479">Metal-binding</keyword>
<dbReference type="AlphaFoldDB" id="A0A1H6UU20"/>
<keyword evidence="5" id="KW-0378">Hydrolase</keyword>
<evidence type="ECO:0000256" key="3">
    <source>
        <dbReference type="ARBA" id="ARBA00022722"/>
    </source>
</evidence>
<name>A0A1H6UU20_9BURK</name>
<protein>
    <recommendedName>
        <fullName evidence="8">PIN domain-containing protein</fullName>
    </recommendedName>
</protein>
<keyword evidence="6" id="KW-0460">Magnesium</keyword>
<dbReference type="Gene3D" id="3.40.50.1010">
    <property type="entry name" value="5'-nuclease"/>
    <property type="match status" value="1"/>
</dbReference>
<dbReference type="InterPro" id="IPR050556">
    <property type="entry name" value="Type_II_TA_system_RNase"/>
</dbReference>
<evidence type="ECO:0000313" key="9">
    <source>
        <dbReference type="EMBL" id="SEI91555.1"/>
    </source>
</evidence>
<dbReference type="InterPro" id="IPR002716">
    <property type="entry name" value="PIN_dom"/>
</dbReference>
<reference evidence="10" key="1">
    <citation type="submission" date="2016-10" db="EMBL/GenBank/DDBJ databases">
        <authorList>
            <person name="Varghese N."/>
            <person name="Submissions S."/>
        </authorList>
    </citation>
    <scope>NUCLEOTIDE SEQUENCE [LARGE SCALE GENOMIC DNA]</scope>
    <source>
        <strain evidence="10">LMG 26031</strain>
    </source>
</reference>
<evidence type="ECO:0000259" key="8">
    <source>
        <dbReference type="Pfam" id="PF01850"/>
    </source>
</evidence>
<sequence>MTQLTKARDRVYLIDTNVISEMRKSSRANPGVQAFFEAARDEGHRLYLSVVTVGELRRGVDLIRHRGDKFQALRLEGWLDTIIDSFSSHILNVGTDVAQTWGHLRVPHPEHSLDKMIAATALIYNLTVVTRNVADFDGTGARVLSPFQPVEE</sequence>
<comment type="similarity">
    <text evidence="7">Belongs to the PINc/VapC protein family.</text>
</comment>